<dbReference type="AlphaFoldDB" id="A0A5N5V2D4"/>
<sequence>MFDTILPAASAHAGFHSVASTIAPSGASV</sequence>
<comment type="caution">
    <text evidence="1">The sequence shown here is derived from an EMBL/GenBank/DDBJ whole genome shotgun (WGS) entry which is preliminary data.</text>
</comment>
<evidence type="ECO:0000313" key="1">
    <source>
        <dbReference type="EMBL" id="KAB7755976.1"/>
    </source>
</evidence>
<gene>
    <name evidence="1" type="ORF">MPHL21000_12965</name>
</gene>
<reference evidence="1 2" key="1">
    <citation type="submission" date="2012-10" db="EMBL/GenBank/DDBJ databases">
        <title>The draft sequence of the Mycobacterium pheli genome.</title>
        <authorList>
            <person name="Pettersson B.M.F."/>
            <person name="Das S."/>
            <person name="Dasgupta S."/>
            <person name="Bhattacharya A."/>
            <person name="Kirsebom L.A."/>
        </authorList>
    </citation>
    <scope>NUCLEOTIDE SEQUENCE [LARGE SCALE GENOMIC DNA]</scope>
    <source>
        <strain evidence="1 2">CCUG 21000</strain>
    </source>
</reference>
<proteinExistence type="predicted"/>
<keyword evidence="2" id="KW-1185">Reference proteome</keyword>
<accession>A0A5N5V2D4</accession>
<evidence type="ECO:0000313" key="2">
    <source>
        <dbReference type="Proteomes" id="UP000325690"/>
    </source>
</evidence>
<organism evidence="1 2">
    <name type="scientific">Mycolicibacterium phlei DSM 43239 = CCUG 21000</name>
    <dbReference type="NCBI Taxonomy" id="1226750"/>
    <lineage>
        <taxon>Bacteria</taxon>
        <taxon>Bacillati</taxon>
        <taxon>Actinomycetota</taxon>
        <taxon>Actinomycetes</taxon>
        <taxon>Mycobacteriales</taxon>
        <taxon>Mycobacteriaceae</taxon>
        <taxon>Mycolicibacterium</taxon>
    </lineage>
</organism>
<protein>
    <submittedName>
        <fullName evidence="1">Uncharacterized protein</fullName>
    </submittedName>
</protein>
<dbReference type="Proteomes" id="UP000325690">
    <property type="component" value="Unassembled WGS sequence"/>
</dbReference>
<name>A0A5N5V2D4_MYCPH</name>
<dbReference type="EMBL" id="ANBP01000015">
    <property type="protein sequence ID" value="KAB7755976.1"/>
    <property type="molecule type" value="Genomic_DNA"/>
</dbReference>